<sequence>MVLVLVVLGGVYGAAHLLTSQFAWARAVAWMESDVEDQFRFPARTVPAAQDVSPLPRGPEPEALSAPVNVGLVGRPLDVFLEQSDTRAFLVVHRDRLVYERYFDGASAEDRQTSFSAAKSFLSTLVGIAVDEGHIAGVDDPVTTYLPELAERDPRFARITVRDLLTMSSGIRYVEEGLPWSDDTLTYYGTDLRELALTHTSIEEPPGRTWRYDNYHPLLLGLVLERATGMPVSTYMSTRLWQPLGAEADATWSLDSADNGFEKMESGFNARPVDYARFGLMMLHEGRWNGRQIVSADWVAEATAASRTTDPADFYQYLWWVGPPDGSDRPPFFAQGKFGQMVGVFPAHDMVIVRLGATSGDVDWPARLLEIADRVAAGR</sequence>
<name>A0ABS7RQ02_9ACTN</name>
<proteinExistence type="predicted"/>
<gene>
    <name evidence="2" type="ORF">K1X13_17420</name>
</gene>
<organism evidence="2 3">
    <name type="scientific">Nocardioides jiangsuensis</name>
    <dbReference type="NCBI Taxonomy" id="2866161"/>
    <lineage>
        <taxon>Bacteria</taxon>
        <taxon>Bacillati</taxon>
        <taxon>Actinomycetota</taxon>
        <taxon>Actinomycetes</taxon>
        <taxon>Propionibacteriales</taxon>
        <taxon>Nocardioidaceae</taxon>
        <taxon>Nocardioides</taxon>
    </lineage>
</organism>
<dbReference type="EMBL" id="JAIEZQ010000003">
    <property type="protein sequence ID" value="MBY9076617.1"/>
    <property type="molecule type" value="Genomic_DNA"/>
</dbReference>
<dbReference type="InterPro" id="IPR050789">
    <property type="entry name" value="Diverse_Enzym_Activities"/>
</dbReference>
<dbReference type="Pfam" id="PF00144">
    <property type="entry name" value="Beta-lactamase"/>
    <property type="match status" value="1"/>
</dbReference>
<dbReference type="SUPFAM" id="SSF56601">
    <property type="entry name" value="beta-lactamase/transpeptidase-like"/>
    <property type="match status" value="1"/>
</dbReference>
<keyword evidence="3" id="KW-1185">Reference proteome</keyword>
<dbReference type="PANTHER" id="PTHR43283">
    <property type="entry name" value="BETA-LACTAMASE-RELATED"/>
    <property type="match status" value="1"/>
</dbReference>
<feature type="domain" description="Beta-lactamase-related" evidence="1">
    <location>
        <begin position="88"/>
        <end position="368"/>
    </location>
</feature>
<evidence type="ECO:0000313" key="3">
    <source>
        <dbReference type="Proteomes" id="UP000754710"/>
    </source>
</evidence>
<evidence type="ECO:0000313" key="2">
    <source>
        <dbReference type="EMBL" id="MBY9076617.1"/>
    </source>
</evidence>
<protein>
    <submittedName>
        <fullName evidence="2">Beta-lactamase family protein</fullName>
    </submittedName>
</protein>
<comment type="caution">
    <text evidence="2">The sequence shown here is derived from an EMBL/GenBank/DDBJ whole genome shotgun (WGS) entry which is preliminary data.</text>
</comment>
<dbReference type="Proteomes" id="UP000754710">
    <property type="component" value="Unassembled WGS sequence"/>
</dbReference>
<dbReference type="Gene3D" id="3.40.710.10">
    <property type="entry name" value="DD-peptidase/beta-lactamase superfamily"/>
    <property type="match status" value="1"/>
</dbReference>
<evidence type="ECO:0000259" key="1">
    <source>
        <dbReference type="Pfam" id="PF00144"/>
    </source>
</evidence>
<dbReference type="PANTHER" id="PTHR43283:SF7">
    <property type="entry name" value="BETA-LACTAMASE-RELATED DOMAIN-CONTAINING PROTEIN"/>
    <property type="match status" value="1"/>
</dbReference>
<dbReference type="RefSeq" id="WP_221026412.1">
    <property type="nucleotide sequence ID" value="NZ_JAIEZQ010000003.1"/>
</dbReference>
<accession>A0ABS7RQ02</accession>
<dbReference type="InterPro" id="IPR001466">
    <property type="entry name" value="Beta-lactam-related"/>
</dbReference>
<dbReference type="InterPro" id="IPR012338">
    <property type="entry name" value="Beta-lactam/transpept-like"/>
</dbReference>
<reference evidence="2 3" key="1">
    <citation type="submission" date="2021-08" db="EMBL/GenBank/DDBJ databases">
        <title>Nocardioides bacterium WL0053 sp. nov., isolated from the sediment.</title>
        <authorList>
            <person name="Wang L."/>
            <person name="Zhang D."/>
            <person name="Zhang A."/>
        </authorList>
    </citation>
    <scope>NUCLEOTIDE SEQUENCE [LARGE SCALE GENOMIC DNA]</scope>
    <source>
        <strain evidence="2 3">WL0053</strain>
    </source>
</reference>